<dbReference type="Proteomes" id="UP001497045">
    <property type="component" value="Unassembled WGS sequence"/>
</dbReference>
<organism evidence="2 3">
    <name type="scientific">Aurantiacibacter gilvus</name>
    <dbReference type="NCBI Taxonomy" id="3139141"/>
    <lineage>
        <taxon>Bacteria</taxon>
        <taxon>Pseudomonadati</taxon>
        <taxon>Pseudomonadota</taxon>
        <taxon>Alphaproteobacteria</taxon>
        <taxon>Sphingomonadales</taxon>
        <taxon>Erythrobacteraceae</taxon>
        <taxon>Aurantiacibacter</taxon>
    </lineage>
</organism>
<name>A0ABU9IJI3_9SPHN</name>
<comment type="caution">
    <text evidence="2">The sequence shown here is derived from an EMBL/GenBank/DDBJ whole genome shotgun (WGS) entry which is preliminary data.</text>
</comment>
<dbReference type="EMBL" id="JBBYHV010000002">
    <property type="protein sequence ID" value="MEL1252068.1"/>
    <property type="molecule type" value="Genomic_DNA"/>
</dbReference>
<reference evidence="2 3" key="1">
    <citation type="submission" date="2024-04" db="EMBL/GenBank/DDBJ databases">
        <title>Aurantiacibacter sp. DGU6 16S ribosomal RNA gene Genome sequencing and assembly.</title>
        <authorList>
            <person name="Park S."/>
        </authorList>
    </citation>
    <scope>NUCLEOTIDE SEQUENCE [LARGE SCALE GENOMIC DNA]</scope>
    <source>
        <strain evidence="2 3">DGU6</strain>
    </source>
</reference>
<gene>
    <name evidence="2" type="ORF">AAEO60_15430</name>
</gene>
<sequence>MMKPLAIAAAGLAALAASPLAAQDREERAETAFQELVEGRTAGEAQRCITTFDSNRLRVEENVGLVYERSGVLWVARARNPQHLGSWDVPIIQRYSGSRLCTTDVTHTIDRSTGQFSGVLFLEDFVPYTEVEQG</sequence>
<proteinExistence type="predicted"/>
<feature type="signal peptide" evidence="1">
    <location>
        <begin position="1"/>
        <end position="22"/>
    </location>
</feature>
<evidence type="ECO:0000256" key="1">
    <source>
        <dbReference type="SAM" id="SignalP"/>
    </source>
</evidence>
<keyword evidence="3" id="KW-1185">Reference proteome</keyword>
<dbReference type="RefSeq" id="WP_341674603.1">
    <property type="nucleotide sequence ID" value="NZ_JBBYHV010000002.1"/>
</dbReference>
<evidence type="ECO:0000313" key="2">
    <source>
        <dbReference type="EMBL" id="MEL1252068.1"/>
    </source>
</evidence>
<keyword evidence="1" id="KW-0732">Signal</keyword>
<feature type="chain" id="PRO_5045884959" evidence="1">
    <location>
        <begin position="23"/>
        <end position="134"/>
    </location>
</feature>
<protein>
    <submittedName>
        <fullName evidence="2">Uncharacterized protein</fullName>
    </submittedName>
</protein>
<evidence type="ECO:0000313" key="3">
    <source>
        <dbReference type="Proteomes" id="UP001497045"/>
    </source>
</evidence>
<accession>A0ABU9IJI3</accession>